<dbReference type="EMBL" id="LBSF01000057">
    <property type="protein sequence ID" value="KKQ10772.1"/>
    <property type="molecule type" value="Genomic_DNA"/>
</dbReference>
<dbReference type="Proteomes" id="UP000034075">
    <property type="component" value="Unassembled WGS sequence"/>
</dbReference>
<name>A0A0G0EZ26_9BACT</name>
<organism evidence="1 2">
    <name type="scientific">candidate division WS6 bacterium GW2011_GWC2_36_7</name>
    <dbReference type="NCBI Taxonomy" id="1619091"/>
    <lineage>
        <taxon>Bacteria</taxon>
        <taxon>Candidatus Dojkabacteria</taxon>
    </lineage>
</organism>
<evidence type="ECO:0000313" key="1">
    <source>
        <dbReference type="EMBL" id="KKQ10772.1"/>
    </source>
</evidence>
<proteinExistence type="predicted"/>
<protein>
    <submittedName>
        <fullName evidence="1">Uncharacterized protein</fullName>
    </submittedName>
</protein>
<dbReference type="AlphaFoldDB" id="A0A0G0EZ26"/>
<accession>A0A0G0EZ26</accession>
<evidence type="ECO:0000313" key="2">
    <source>
        <dbReference type="Proteomes" id="UP000034075"/>
    </source>
</evidence>
<comment type="caution">
    <text evidence="1">The sequence shown here is derived from an EMBL/GenBank/DDBJ whole genome shotgun (WGS) entry which is preliminary data.</text>
</comment>
<sequence>MDENTRNMAEAFSTLAKIPGFVDESLGRELKRRLKSFLEQFGFEEILEIRSKAEYLTMFERTAREVMLQKASTTKEYFLAIMLLTSSGSIEEKALVSRLNNLKSLPLLRKELLGLRESETNKDYDIARFVSLFPKIFRSK</sequence>
<reference evidence="1 2" key="1">
    <citation type="journal article" date="2015" name="Nature">
        <title>rRNA introns, odd ribosomes, and small enigmatic genomes across a large radiation of phyla.</title>
        <authorList>
            <person name="Brown C.T."/>
            <person name="Hug L.A."/>
            <person name="Thomas B.C."/>
            <person name="Sharon I."/>
            <person name="Castelle C.J."/>
            <person name="Singh A."/>
            <person name="Wilkins M.J."/>
            <person name="Williams K.H."/>
            <person name="Banfield J.F."/>
        </authorList>
    </citation>
    <scope>NUCLEOTIDE SEQUENCE [LARGE SCALE GENOMIC DNA]</scope>
</reference>
<gene>
    <name evidence="1" type="ORF">US24_C0057G0005</name>
</gene>